<comment type="caution">
    <text evidence="1">The sequence shown here is derived from an EMBL/GenBank/DDBJ whole genome shotgun (WGS) entry which is preliminary data.</text>
</comment>
<evidence type="ECO:0008006" key="3">
    <source>
        <dbReference type="Google" id="ProtNLM"/>
    </source>
</evidence>
<proteinExistence type="predicted"/>
<accession>A0ABW3K695</accession>
<evidence type="ECO:0000313" key="1">
    <source>
        <dbReference type="EMBL" id="MFD1001331.1"/>
    </source>
</evidence>
<keyword evidence="2" id="KW-1185">Reference proteome</keyword>
<sequence length="159" mass="18813">MKLDTRTYDLLKQILGDAHLIDIDLSMWDKYLSIIVIADHFESRYSSKRRALFKLKFDLVSHFSCNFFHLKEKSDEQDRYIHYQWLIDKSSIKQNGNELEIIMECTSELLPSLLIICENIEIEEIDPKILDTINPKWTDPSGPLVRLDVNSIYSMMKRK</sequence>
<protein>
    <recommendedName>
        <fullName evidence="3">IPExxxVDY family protein</fullName>
    </recommendedName>
</protein>
<name>A0ABW3K695_9BACT</name>
<reference evidence="2" key="1">
    <citation type="journal article" date="2019" name="Int. J. Syst. Evol. Microbiol.">
        <title>The Global Catalogue of Microorganisms (GCM) 10K type strain sequencing project: providing services to taxonomists for standard genome sequencing and annotation.</title>
        <authorList>
            <consortium name="The Broad Institute Genomics Platform"/>
            <consortium name="The Broad Institute Genome Sequencing Center for Infectious Disease"/>
            <person name="Wu L."/>
            <person name="Ma J."/>
        </authorList>
    </citation>
    <scope>NUCLEOTIDE SEQUENCE [LARGE SCALE GENOMIC DNA]</scope>
    <source>
        <strain evidence="2">CCUG 58938</strain>
    </source>
</reference>
<gene>
    <name evidence="1" type="ORF">ACFQ21_18520</name>
</gene>
<dbReference type="RefSeq" id="WP_377580933.1">
    <property type="nucleotide sequence ID" value="NZ_JBHTKA010000007.1"/>
</dbReference>
<evidence type="ECO:0000313" key="2">
    <source>
        <dbReference type="Proteomes" id="UP001597112"/>
    </source>
</evidence>
<dbReference type="EMBL" id="JBHTKA010000007">
    <property type="protein sequence ID" value="MFD1001331.1"/>
    <property type="molecule type" value="Genomic_DNA"/>
</dbReference>
<organism evidence="1 2">
    <name type="scientific">Ohtaekwangia kribbensis</name>
    <dbReference type="NCBI Taxonomy" id="688913"/>
    <lineage>
        <taxon>Bacteria</taxon>
        <taxon>Pseudomonadati</taxon>
        <taxon>Bacteroidota</taxon>
        <taxon>Cytophagia</taxon>
        <taxon>Cytophagales</taxon>
        <taxon>Fulvivirgaceae</taxon>
        <taxon>Ohtaekwangia</taxon>
    </lineage>
</organism>
<dbReference type="Proteomes" id="UP001597112">
    <property type="component" value="Unassembled WGS sequence"/>
</dbReference>